<evidence type="ECO:0000313" key="2">
    <source>
        <dbReference type="Proteomes" id="UP000789525"/>
    </source>
</evidence>
<accession>A0ACA9PUQ9</accession>
<sequence>DSSQNIVASSKFPLEQAREAGQPSLPPMPGVSWFALSPLERQILLLKLRGLWD</sequence>
<organism evidence="1 2">
    <name type="scientific">Acaulospora colombiana</name>
    <dbReference type="NCBI Taxonomy" id="27376"/>
    <lineage>
        <taxon>Eukaryota</taxon>
        <taxon>Fungi</taxon>
        <taxon>Fungi incertae sedis</taxon>
        <taxon>Mucoromycota</taxon>
        <taxon>Glomeromycotina</taxon>
        <taxon>Glomeromycetes</taxon>
        <taxon>Diversisporales</taxon>
        <taxon>Acaulosporaceae</taxon>
        <taxon>Acaulospora</taxon>
    </lineage>
</organism>
<proteinExistence type="predicted"/>
<reference evidence="1" key="1">
    <citation type="submission" date="2021-06" db="EMBL/GenBank/DDBJ databases">
        <authorList>
            <person name="Kallberg Y."/>
            <person name="Tangrot J."/>
            <person name="Rosling A."/>
        </authorList>
    </citation>
    <scope>NUCLEOTIDE SEQUENCE</scope>
    <source>
        <strain evidence="1">CL356</strain>
    </source>
</reference>
<comment type="caution">
    <text evidence="1">The sequence shown here is derived from an EMBL/GenBank/DDBJ whole genome shotgun (WGS) entry which is preliminary data.</text>
</comment>
<keyword evidence="2" id="KW-1185">Reference proteome</keyword>
<dbReference type="EMBL" id="CAJVPT010040586">
    <property type="protein sequence ID" value="CAG8725804.1"/>
    <property type="molecule type" value="Genomic_DNA"/>
</dbReference>
<feature type="non-terminal residue" evidence="1">
    <location>
        <position position="1"/>
    </location>
</feature>
<protein>
    <submittedName>
        <fullName evidence="1">2527_t:CDS:1</fullName>
    </submittedName>
</protein>
<evidence type="ECO:0000313" key="1">
    <source>
        <dbReference type="EMBL" id="CAG8725804.1"/>
    </source>
</evidence>
<name>A0ACA9PUQ9_9GLOM</name>
<gene>
    <name evidence="1" type="ORF">ACOLOM_LOCUS11364</name>
</gene>
<dbReference type="Proteomes" id="UP000789525">
    <property type="component" value="Unassembled WGS sequence"/>
</dbReference>